<dbReference type="GO" id="GO:0008237">
    <property type="term" value="F:metallopeptidase activity"/>
    <property type="evidence" value="ECO:0007669"/>
    <property type="project" value="UniProtKB-KW"/>
</dbReference>
<dbReference type="STRING" id="225324.SAMN02745126_05347"/>
<gene>
    <name evidence="1" type="ORF">SAMN02745126_05347</name>
</gene>
<dbReference type="CDD" id="cd12952">
    <property type="entry name" value="MMP_ACEL2062"/>
    <property type="match status" value="1"/>
</dbReference>
<evidence type="ECO:0000313" key="1">
    <source>
        <dbReference type="EMBL" id="SKA33516.1"/>
    </source>
</evidence>
<dbReference type="InterPro" id="IPR038555">
    <property type="entry name" value="Zincin_1_sf"/>
</dbReference>
<keyword evidence="1" id="KW-0645">Protease</keyword>
<dbReference type="InterPro" id="IPR010428">
    <property type="entry name" value="Zincin_1"/>
</dbReference>
<dbReference type="SUPFAM" id="SSF55486">
    <property type="entry name" value="Metalloproteases ('zincins'), catalytic domain"/>
    <property type="match status" value="1"/>
</dbReference>
<name>A0A1T4SZ54_9HYPH</name>
<proteinExistence type="predicted"/>
<dbReference type="OrthoDB" id="9806895at2"/>
<dbReference type="RefSeq" id="WP_085937085.1">
    <property type="nucleotide sequence ID" value="NZ_FUWJ01000011.1"/>
</dbReference>
<keyword evidence="2" id="KW-1185">Reference proteome</keyword>
<dbReference type="GO" id="GO:0006508">
    <property type="term" value="P:proteolysis"/>
    <property type="evidence" value="ECO:0007669"/>
    <property type="project" value="UniProtKB-KW"/>
</dbReference>
<reference evidence="2" key="1">
    <citation type="submission" date="2017-02" db="EMBL/GenBank/DDBJ databases">
        <authorList>
            <person name="Varghese N."/>
            <person name="Submissions S."/>
        </authorList>
    </citation>
    <scope>NUCLEOTIDE SEQUENCE [LARGE SCALE GENOMIC DNA]</scope>
    <source>
        <strain evidence="2">ATCC 27094</strain>
    </source>
</reference>
<keyword evidence="1" id="KW-0482">Metalloprotease</keyword>
<dbReference type="EMBL" id="FUWJ01000011">
    <property type="protein sequence ID" value="SKA33516.1"/>
    <property type="molecule type" value="Genomic_DNA"/>
</dbReference>
<dbReference type="Proteomes" id="UP000190092">
    <property type="component" value="Unassembled WGS sequence"/>
</dbReference>
<accession>A0A1T4SZ54</accession>
<dbReference type="Pfam" id="PF06262">
    <property type="entry name" value="Zincin_1"/>
    <property type="match status" value="1"/>
</dbReference>
<sequence length="147" mass="16682">MPVFTNPRRTPSFGVAPTLEDIEAIAAEALATIPEEFRRHVGNVRIQVDDFPSDEVEKAMELESPFDVLGLYQGVSMVERGAGHVANDIDRIFLYRRPILDYWCESDEDLPHIVRHVLIHEIGHHFGLSDDDMEAIEAKAEEDSRRA</sequence>
<organism evidence="1 2">
    <name type="scientific">Enhydrobacter aerosaccus</name>
    <dbReference type="NCBI Taxonomy" id="225324"/>
    <lineage>
        <taxon>Bacteria</taxon>
        <taxon>Pseudomonadati</taxon>
        <taxon>Pseudomonadota</taxon>
        <taxon>Alphaproteobacteria</taxon>
        <taxon>Hyphomicrobiales</taxon>
        <taxon>Enhydrobacter</taxon>
    </lineage>
</organism>
<evidence type="ECO:0000313" key="2">
    <source>
        <dbReference type="Proteomes" id="UP000190092"/>
    </source>
</evidence>
<dbReference type="AlphaFoldDB" id="A0A1T4SZ54"/>
<protein>
    <submittedName>
        <fullName evidence="1">Predicted Zn-dependent protease, minimal metalloprotease (MMP)-like domain</fullName>
    </submittedName>
</protein>
<keyword evidence="1" id="KW-0378">Hydrolase</keyword>
<dbReference type="Gene3D" id="3.30.2010.20">
    <property type="match status" value="1"/>
</dbReference>